<sequence>GWCCSRMKTPTYTLCVVLVFLVWIISFSAFAPFIESHITFTDSKTIKQIIVAVLFFIVCATIMILLVYLLIRGKESKNEKICFTGTEKYYGYDSEHSIVKNKLIPDSNVRNTLSRSREENLAARSLDPVNANNTKSETVAGDLEDTSGFKIDAKSFELNKNNRNSFHDVNLRKNLEIKNHSESSKRFTFHTFQNSTENNKTGETTTPTEHAQISKQ</sequence>
<dbReference type="EMBL" id="GECZ01013497">
    <property type="protein sequence ID" value="JAS56272.1"/>
    <property type="molecule type" value="Transcribed_RNA"/>
</dbReference>
<dbReference type="AlphaFoldDB" id="A0A1B6G1H5"/>
<keyword evidence="2" id="KW-0812">Transmembrane</keyword>
<feature type="transmembrane region" description="Helical" evidence="2">
    <location>
        <begin position="46"/>
        <end position="71"/>
    </location>
</feature>
<evidence type="ECO:0000256" key="2">
    <source>
        <dbReference type="SAM" id="Phobius"/>
    </source>
</evidence>
<accession>A0A1B6G1H5</accession>
<proteinExistence type="predicted"/>
<feature type="non-terminal residue" evidence="3">
    <location>
        <position position="216"/>
    </location>
</feature>
<keyword evidence="2" id="KW-1133">Transmembrane helix</keyword>
<keyword evidence="2" id="KW-0472">Membrane</keyword>
<name>A0A1B6G1H5_9HEMI</name>
<feature type="transmembrane region" description="Helical" evidence="2">
    <location>
        <begin position="12"/>
        <end position="34"/>
    </location>
</feature>
<feature type="non-terminal residue" evidence="3">
    <location>
        <position position="1"/>
    </location>
</feature>
<evidence type="ECO:0000256" key="1">
    <source>
        <dbReference type="SAM" id="MobiDB-lite"/>
    </source>
</evidence>
<feature type="region of interest" description="Disordered" evidence="1">
    <location>
        <begin position="188"/>
        <end position="216"/>
    </location>
</feature>
<feature type="compositionally biased region" description="Polar residues" evidence="1">
    <location>
        <begin position="190"/>
        <end position="216"/>
    </location>
</feature>
<evidence type="ECO:0000313" key="3">
    <source>
        <dbReference type="EMBL" id="JAS56272.1"/>
    </source>
</evidence>
<organism evidence="3">
    <name type="scientific">Cuerna arida</name>
    <dbReference type="NCBI Taxonomy" id="1464854"/>
    <lineage>
        <taxon>Eukaryota</taxon>
        <taxon>Metazoa</taxon>
        <taxon>Ecdysozoa</taxon>
        <taxon>Arthropoda</taxon>
        <taxon>Hexapoda</taxon>
        <taxon>Insecta</taxon>
        <taxon>Pterygota</taxon>
        <taxon>Neoptera</taxon>
        <taxon>Paraneoptera</taxon>
        <taxon>Hemiptera</taxon>
        <taxon>Auchenorrhyncha</taxon>
        <taxon>Membracoidea</taxon>
        <taxon>Cicadellidae</taxon>
        <taxon>Cicadellinae</taxon>
        <taxon>Proconiini</taxon>
        <taxon>Cuerna</taxon>
    </lineage>
</organism>
<protein>
    <submittedName>
        <fullName evidence="3">Uncharacterized protein</fullName>
    </submittedName>
</protein>
<reference evidence="3" key="1">
    <citation type="submission" date="2015-11" db="EMBL/GenBank/DDBJ databases">
        <title>De novo transcriptome assembly of four potential Pierce s Disease insect vectors from Arizona vineyards.</title>
        <authorList>
            <person name="Tassone E.E."/>
        </authorList>
    </citation>
    <scope>NUCLEOTIDE SEQUENCE</scope>
</reference>
<gene>
    <name evidence="3" type="ORF">g.48715</name>
</gene>